<dbReference type="PROSITE" id="PS50216">
    <property type="entry name" value="DHHC"/>
    <property type="match status" value="1"/>
</dbReference>
<protein>
    <recommendedName>
        <fullName evidence="7">Palmitoyltransferase</fullName>
        <ecNumber evidence="7">2.3.1.225</ecNumber>
    </recommendedName>
</protein>
<dbReference type="EMBL" id="MPUH01000296">
    <property type="protein sequence ID" value="OMJ83641.1"/>
    <property type="molecule type" value="Genomic_DNA"/>
</dbReference>
<dbReference type="GO" id="GO:0016020">
    <property type="term" value="C:membrane"/>
    <property type="evidence" value="ECO:0007669"/>
    <property type="project" value="UniProtKB-SubCell"/>
</dbReference>
<proteinExistence type="inferred from homology"/>
<dbReference type="PANTHER" id="PTHR22883:SF203">
    <property type="entry name" value="PALMITOYLTRANSFERASE"/>
    <property type="match status" value="1"/>
</dbReference>
<organism evidence="9 10">
    <name type="scientific">Stentor coeruleus</name>
    <dbReference type="NCBI Taxonomy" id="5963"/>
    <lineage>
        <taxon>Eukaryota</taxon>
        <taxon>Sar</taxon>
        <taxon>Alveolata</taxon>
        <taxon>Ciliophora</taxon>
        <taxon>Postciliodesmatophora</taxon>
        <taxon>Heterotrichea</taxon>
        <taxon>Heterotrichida</taxon>
        <taxon>Stentoridae</taxon>
        <taxon>Stentor</taxon>
    </lineage>
</organism>
<evidence type="ECO:0000256" key="3">
    <source>
        <dbReference type="ARBA" id="ARBA00022692"/>
    </source>
</evidence>
<dbReference type="AlphaFoldDB" id="A0A1R2C3T1"/>
<comment type="subcellular location">
    <subcellularLocation>
        <location evidence="1">Membrane</location>
        <topology evidence="1">Multi-pass membrane protein</topology>
    </subcellularLocation>
</comment>
<dbReference type="Pfam" id="PF01529">
    <property type="entry name" value="DHHC"/>
    <property type="match status" value="1"/>
</dbReference>
<keyword evidence="2 7" id="KW-0808">Transferase</keyword>
<dbReference type="InterPro" id="IPR001594">
    <property type="entry name" value="Palmitoyltrfase_DHHC"/>
</dbReference>
<accession>A0A1R2C3T1</accession>
<dbReference type="Proteomes" id="UP000187209">
    <property type="component" value="Unassembled WGS sequence"/>
</dbReference>
<gene>
    <name evidence="9" type="ORF">SteCoe_15366</name>
</gene>
<dbReference type="PANTHER" id="PTHR22883">
    <property type="entry name" value="ZINC FINGER DHHC DOMAIN CONTAINING PROTEIN"/>
    <property type="match status" value="1"/>
</dbReference>
<name>A0A1R2C3T1_9CILI</name>
<feature type="transmembrane region" description="Helical" evidence="7">
    <location>
        <begin position="43"/>
        <end position="61"/>
    </location>
</feature>
<evidence type="ECO:0000313" key="9">
    <source>
        <dbReference type="EMBL" id="OMJ83641.1"/>
    </source>
</evidence>
<evidence type="ECO:0000256" key="5">
    <source>
        <dbReference type="ARBA" id="ARBA00023136"/>
    </source>
</evidence>
<sequence length="278" mass="31726">MLNKNGFTTPFHPYQICSWVILFWHTVIPATLIALFLGLPEKILFLTLFYISHIVVFIFGFKATKSNPTVLISSDPLYIETSDNLNYYCTICKSYVTKTSKHCGSCDRCVNNFDHHCKWLNNCIGEINYKLFIILISSLEISEIILLCFEIKTLSIVEIKAVLALVTADCILNGAIIILLGYLIGIHVVLKCRGMTTYEYIKSQRKKKENKVKPTIPEEIKPNELRNSSQKEIKKSIIKGNNKTVLENPCSFSVAKSESEEIVHLTFQFRCESELDLK</sequence>
<keyword evidence="5 7" id="KW-0472">Membrane</keyword>
<comment type="caution">
    <text evidence="9">The sequence shown here is derived from an EMBL/GenBank/DDBJ whole genome shotgun (WGS) entry which is preliminary data.</text>
</comment>
<evidence type="ECO:0000313" key="10">
    <source>
        <dbReference type="Proteomes" id="UP000187209"/>
    </source>
</evidence>
<dbReference type="GO" id="GO:0006612">
    <property type="term" value="P:protein targeting to membrane"/>
    <property type="evidence" value="ECO:0007669"/>
    <property type="project" value="TreeGrafter"/>
</dbReference>
<dbReference type="GO" id="GO:0005783">
    <property type="term" value="C:endoplasmic reticulum"/>
    <property type="evidence" value="ECO:0007669"/>
    <property type="project" value="TreeGrafter"/>
</dbReference>
<comment type="catalytic activity">
    <reaction evidence="7">
        <text>L-cysteinyl-[protein] + hexadecanoyl-CoA = S-hexadecanoyl-L-cysteinyl-[protein] + CoA</text>
        <dbReference type="Rhea" id="RHEA:36683"/>
        <dbReference type="Rhea" id="RHEA-COMP:10131"/>
        <dbReference type="Rhea" id="RHEA-COMP:11032"/>
        <dbReference type="ChEBI" id="CHEBI:29950"/>
        <dbReference type="ChEBI" id="CHEBI:57287"/>
        <dbReference type="ChEBI" id="CHEBI:57379"/>
        <dbReference type="ChEBI" id="CHEBI:74151"/>
        <dbReference type="EC" id="2.3.1.225"/>
    </reaction>
</comment>
<dbReference type="OrthoDB" id="1924421at2759"/>
<feature type="transmembrane region" description="Helical" evidence="7">
    <location>
        <begin position="12"/>
        <end position="36"/>
    </location>
</feature>
<evidence type="ECO:0000256" key="7">
    <source>
        <dbReference type="RuleBase" id="RU079119"/>
    </source>
</evidence>
<evidence type="ECO:0000256" key="2">
    <source>
        <dbReference type="ARBA" id="ARBA00022679"/>
    </source>
</evidence>
<keyword evidence="6 7" id="KW-0012">Acyltransferase</keyword>
<dbReference type="InterPro" id="IPR039859">
    <property type="entry name" value="PFA4/ZDH16/20/ERF2-like"/>
</dbReference>
<dbReference type="EC" id="2.3.1.225" evidence="7"/>
<keyword evidence="3 7" id="KW-0812">Transmembrane</keyword>
<feature type="domain" description="Palmitoyltransferase DHHC" evidence="8">
    <location>
        <begin position="86"/>
        <end position="203"/>
    </location>
</feature>
<feature type="transmembrane region" description="Helical" evidence="7">
    <location>
        <begin position="129"/>
        <end position="149"/>
    </location>
</feature>
<evidence type="ECO:0000259" key="8">
    <source>
        <dbReference type="Pfam" id="PF01529"/>
    </source>
</evidence>
<dbReference type="GO" id="GO:0005794">
    <property type="term" value="C:Golgi apparatus"/>
    <property type="evidence" value="ECO:0007669"/>
    <property type="project" value="TreeGrafter"/>
</dbReference>
<reference evidence="9 10" key="1">
    <citation type="submission" date="2016-11" db="EMBL/GenBank/DDBJ databases">
        <title>The macronuclear genome of Stentor coeruleus: a giant cell with tiny introns.</title>
        <authorList>
            <person name="Slabodnick M."/>
            <person name="Ruby J.G."/>
            <person name="Reiff S.B."/>
            <person name="Swart E.C."/>
            <person name="Gosai S."/>
            <person name="Prabakaran S."/>
            <person name="Witkowska E."/>
            <person name="Larue G.E."/>
            <person name="Fisher S."/>
            <person name="Freeman R.M."/>
            <person name="Gunawardena J."/>
            <person name="Chu W."/>
            <person name="Stover N.A."/>
            <person name="Gregory B.D."/>
            <person name="Nowacki M."/>
            <person name="Derisi J."/>
            <person name="Roy S.W."/>
            <person name="Marshall W.F."/>
            <person name="Sood P."/>
        </authorList>
    </citation>
    <scope>NUCLEOTIDE SEQUENCE [LARGE SCALE GENOMIC DNA]</scope>
    <source>
        <strain evidence="9">WM001</strain>
    </source>
</reference>
<evidence type="ECO:0000256" key="1">
    <source>
        <dbReference type="ARBA" id="ARBA00004141"/>
    </source>
</evidence>
<comment type="domain">
    <text evidence="7">The DHHC domain is required for palmitoyltransferase activity.</text>
</comment>
<dbReference type="GO" id="GO:0019706">
    <property type="term" value="F:protein-cysteine S-palmitoyltransferase activity"/>
    <property type="evidence" value="ECO:0007669"/>
    <property type="project" value="UniProtKB-EC"/>
</dbReference>
<evidence type="ECO:0000256" key="6">
    <source>
        <dbReference type="ARBA" id="ARBA00023315"/>
    </source>
</evidence>
<feature type="transmembrane region" description="Helical" evidence="7">
    <location>
        <begin position="161"/>
        <end position="184"/>
    </location>
</feature>
<keyword evidence="4 7" id="KW-1133">Transmembrane helix</keyword>
<comment type="similarity">
    <text evidence="7">Belongs to the DHHC palmitoyltransferase family.</text>
</comment>
<keyword evidence="10" id="KW-1185">Reference proteome</keyword>
<evidence type="ECO:0000256" key="4">
    <source>
        <dbReference type="ARBA" id="ARBA00022989"/>
    </source>
</evidence>